<evidence type="ECO:0000259" key="1">
    <source>
        <dbReference type="Pfam" id="PF01850"/>
    </source>
</evidence>
<dbReference type="Gene3D" id="3.40.50.1010">
    <property type="entry name" value="5'-nuclease"/>
    <property type="match status" value="1"/>
</dbReference>
<protein>
    <submittedName>
        <fullName evidence="2">VapC toxin family PIN domain ribonuclease</fullName>
    </submittedName>
</protein>
<evidence type="ECO:0000313" key="3">
    <source>
        <dbReference type="Proteomes" id="UP000230556"/>
    </source>
</evidence>
<dbReference type="CDD" id="cd09872">
    <property type="entry name" value="PIN_Sll0205-like"/>
    <property type="match status" value="1"/>
</dbReference>
<dbReference type="InterPro" id="IPR041705">
    <property type="entry name" value="PIN_Sll0205"/>
</dbReference>
<dbReference type="Proteomes" id="UP000230556">
    <property type="component" value="Unassembled WGS sequence"/>
</dbReference>
<dbReference type="PANTHER" id="PTHR36173:SF1">
    <property type="entry name" value="RIBONUCLEASE VAPC22"/>
    <property type="match status" value="1"/>
</dbReference>
<sequence>MILLDTNAFLWYLSDKTKFSDSTLVAIQKERHQSKPLLVSAISIWEVGLLIQKKRIQLHVDYDTWFNQIRKLKSIQYVPITIEISHESIMLPGIFHSDPADRIIVATSRFLGATLITSDHLIRKYKHVKTIW</sequence>
<feature type="domain" description="PIN" evidence="1">
    <location>
        <begin position="2"/>
        <end position="126"/>
    </location>
</feature>
<dbReference type="SUPFAM" id="SSF88723">
    <property type="entry name" value="PIN domain-like"/>
    <property type="match status" value="1"/>
</dbReference>
<dbReference type="InterPro" id="IPR002716">
    <property type="entry name" value="PIN_dom"/>
</dbReference>
<organism evidence="2 3">
    <name type="scientific">Candidatus Collierbacteria bacterium CG17_big_fil_post_rev_8_21_14_2_50_45_7</name>
    <dbReference type="NCBI Taxonomy" id="1974536"/>
    <lineage>
        <taxon>Bacteria</taxon>
        <taxon>Candidatus Collieribacteriota</taxon>
    </lineage>
</organism>
<dbReference type="InterPro" id="IPR052919">
    <property type="entry name" value="TA_system_RNase"/>
</dbReference>
<dbReference type="Pfam" id="PF01850">
    <property type="entry name" value="PIN"/>
    <property type="match status" value="1"/>
</dbReference>
<proteinExistence type="predicted"/>
<gene>
    <name evidence="2" type="ORF">COW38_00920</name>
</gene>
<reference evidence="3" key="1">
    <citation type="submission" date="2017-09" db="EMBL/GenBank/DDBJ databases">
        <title>Depth-based differentiation of microbial function through sediment-hosted aquifers and enrichment of novel symbionts in the deep terrestrial subsurface.</title>
        <authorList>
            <person name="Probst A.J."/>
            <person name="Ladd B."/>
            <person name="Jarett J.K."/>
            <person name="Geller-Mcgrath D.E."/>
            <person name="Sieber C.M.K."/>
            <person name="Emerson J.B."/>
            <person name="Anantharaman K."/>
            <person name="Thomas B.C."/>
            <person name="Malmstrom R."/>
            <person name="Stieglmeier M."/>
            <person name="Klingl A."/>
            <person name="Woyke T."/>
            <person name="Ryan C.M."/>
            <person name="Banfield J.F."/>
        </authorList>
    </citation>
    <scope>NUCLEOTIDE SEQUENCE [LARGE SCALE GENOMIC DNA]</scope>
</reference>
<dbReference type="PANTHER" id="PTHR36173">
    <property type="entry name" value="RIBONUCLEASE VAPC16-RELATED"/>
    <property type="match status" value="1"/>
</dbReference>
<dbReference type="EMBL" id="PFFO01000044">
    <property type="protein sequence ID" value="PIW08352.1"/>
    <property type="molecule type" value="Genomic_DNA"/>
</dbReference>
<evidence type="ECO:0000313" key="2">
    <source>
        <dbReference type="EMBL" id="PIW08352.1"/>
    </source>
</evidence>
<name>A0A2M7FR36_9BACT</name>
<comment type="caution">
    <text evidence="2">The sequence shown here is derived from an EMBL/GenBank/DDBJ whole genome shotgun (WGS) entry which is preliminary data.</text>
</comment>
<dbReference type="InterPro" id="IPR029060">
    <property type="entry name" value="PIN-like_dom_sf"/>
</dbReference>
<dbReference type="AlphaFoldDB" id="A0A2M7FR36"/>
<accession>A0A2M7FR36</accession>